<keyword evidence="11" id="KW-1185">Reference proteome</keyword>
<evidence type="ECO:0000256" key="5">
    <source>
        <dbReference type="ARBA" id="ARBA00022703"/>
    </source>
</evidence>
<name>A0A493TFH6_ANAPP</name>
<dbReference type="GO" id="GO:0005634">
    <property type="term" value="C:nucleus"/>
    <property type="evidence" value="ECO:0007669"/>
    <property type="project" value="UniProtKB-SubCell"/>
</dbReference>
<evidence type="ECO:0000256" key="8">
    <source>
        <dbReference type="SAM" id="MobiDB-lite"/>
    </source>
</evidence>
<dbReference type="GO" id="GO:0042802">
    <property type="term" value="F:identical protein binding"/>
    <property type="evidence" value="ECO:0007669"/>
    <property type="project" value="Ensembl"/>
</dbReference>
<dbReference type="GO" id="GO:0005856">
    <property type="term" value="C:cytoskeleton"/>
    <property type="evidence" value="ECO:0007669"/>
    <property type="project" value="UniProtKB-SubCell"/>
</dbReference>
<dbReference type="GO" id="GO:0002947">
    <property type="term" value="C:tumor necrosis factor receptor superfamily complex"/>
    <property type="evidence" value="ECO:0007669"/>
    <property type="project" value="Ensembl"/>
</dbReference>
<feature type="domain" description="Death" evidence="9">
    <location>
        <begin position="348"/>
        <end position="424"/>
    </location>
</feature>
<accession>A0A493TFH6</accession>
<dbReference type="InterPro" id="IPR036729">
    <property type="entry name" value="TRADD_N_sf"/>
</dbReference>
<keyword evidence="6" id="KW-0206">Cytoskeleton</keyword>
<dbReference type="GO" id="GO:0038061">
    <property type="term" value="P:non-canonical NF-kappaB signal transduction"/>
    <property type="evidence" value="ECO:0007669"/>
    <property type="project" value="Ensembl"/>
</dbReference>
<dbReference type="CDD" id="cd08780">
    <property type="entry name" value="Death_TRADD"/>
    <property type="match status" value="1"/>
</dbReference>
<feature type="region of interest" description="Disordered" evidence="8">
    <location>
        <begin position="1"/>
        <end position="49"/>
    </location>
</feature>
<reference evidence="10 11" key="1">
    <citation type="submission" date="2017-10" db="EMBL/GenBank/DDBJ databases">
        <title>A new Pekin duck reference genome.</title>
        <authorList>
            <person name="Hou Z.-C."/>
            <person name="Zhou Z.-K."/>
            <person name="Zhu F."/>
            <person name="Hou S.-S."/>
        </authorList>
    </citation>
    <scope>NUCLEOTIDE SEQUENCE [LARGE SCALE GENOMIC DNA]</scope>
</reference>
<dbReference type="GO" id="GO:0050729">
    <property type="term" value="P:positive regulation of inflammatory response"/>
    <property type="evidence" value="ECO:0007669"/>
    <property type="project" value="Ensembl"/>
</dbReference>
<keyword evidence="4" id="KW-0963">Cytoplasm</keyword>
<dbReference type="Gene3D" id="1.10.533.10">
    <property type="entry name" value="Death Domain, Fas"/>
    <property type="match status" value="1"/>
</dbReference>
<feature type="compositionally biased region" description="Low complexity" evidence="8">
    <location>
        <begin position="33"/>
        <end position="49"/>
    </location>
</feature>
<dbReference type="OMA" id="IMELEEC"/>
<dbReference type="SMART" id="SM00005">
    <property type="entry name" value="DEATH"/>
    <property type="match status" value="1"/>
</dbReference>
<dbReference type="Pfam" id="PF00531">
    <property type="entry name" value="Death"/>
    <property type="match status" value="1"/>
</dbReference>
<dbReference type="SUPFAM" id="SSF55044">
    <property type="entry name" value="TRADD, N-terminal domain"/>
    <property type="match status" value="1"/>
</dbReference>
<dbReference type="InterPro" id="IPR009095">
    <property type="entry name" value="TRADD_N"/>
</dbReference>
<dbReference type="Gene3D" id="3.30.70.680">
    <property type="entry name" value="TRADD, N-terminal domain"/>
    <property type="match status" value="1"/>
</dbReference>
<dbReference type="InterPro" id="IPR035712">
    <property type="entry name" value="TRADD"/>
</dbReference>
<dbReference type="PANTHER" id="PTHR14913">
    <property type="entry name" value="TUMOR NECROSIS FACTOR RECEPTOR TYPE 1-ASSOCIATED DEATH DOMAIN PROTEIN"/>
    <property type="match status" value="1"/>
</dbReference>
<reference evidence="10" key="3">
    <citation type="submission" date="2025-09" db="UniProtKB">
        <authorList>
            <consortium name="Ensembl"/>
        </authorList>
    </citation>
    <scope>IDENTIFICATION</scope>
</reference>
<dbReference type="GO" id="GO:0007249">
    <property type="term" value="P:canonical NF-kappaB signal transduction"/>
    <property type="evidence" value="ECO:0007669"/>
    <property type="project" value="Ensembl"/>
</dbReference>
<evidence type="ECO:0000313" key="10">
    <source>
        <dbReference type="Ensembl" id="ENSAPLP00000024440.1"/>
    </source>
</evidence>
<evidence type="ECO:0000256" key="3">
    <source>
        <dbReference type="ARBA" id="ARBA00015474"/>
    </source>
</evidence>
<dbReference type="STRING" id="8840.ENSAPLP00000024440"/>
<organism evidence="10 11">
    <name type="scientific">Anas platyrhynchos platyrhynchos</name>
    <name type="common">Northern mallard</name>
    <dbReference type="NCBI Taxonomy" id="8840"/>
    <lineage>
        <taxon>Eukaryota</taxon>
        <taxon>Metazoa</taxon>
        <taxon>Chordata</taxon>
        <taxon>Craniata</taxon>
        <taxon>Vertebrata</taxon>
        <taxon>Euteleostomi</taxon>
        <taxon>Archelosauria</taxon>
        <taxon>Archosauria</taxon>
        <taxon>Dinosauria</taxon>
        <taxon>Saurischia</taxon>
        <taxon>Theropoda</taxon>
        <taxon>Coelurosauria</taxon>
        <taxon>Aves</taxon>
        <taxon>Neognathae</taxon>
        <taxon>Galloanserae</taxon>
        <taxon>Anseriformes</taxon>
        <taxon>Anatidae</taxon>
        <taxon>Anatinae</taxon>
        <taxon>Anas</taxon>
    </lineage>
</organism>
<sequence>MQAAAGWAPSCRRSPRPPCSTQPSGVKAREAQSLSSSPSAAAGLGTAPTLTWAAEGPEERGKRWGNLSYPQGLAQGLWLPSGLSPRPPPAIPAALQQRAVPWPCRSAEAEAAALRPGGSGCRRVLKMAGSSAPWIGSAYLFLQSTCKTIALPSLYESSQKKPSVFKALKLALADSTGSVNGVDMLKVHCSHPHLIVQLKFCKQENCRRFLQSYREGVLQESLQNHLQLALAMTTVPLEMELKAGNEHLDNMLKDEDRCLECIYREKPDRLRDEEITELEEYLQSLILHQNINNNLPAKDCASLNSPSLPSPGSSPSPQVTFLFQGQQFANRTLTPDDHQKFAKLVSKKWKQVGRSLQRNCRALRDPVIDNLALEYDREGLYEQAYQLLLRFIQSEGKKATIARLIAALEENGLTSLAEELLGLHSHEDS</sequence>
<gene>
    <name evidence="10" type="primary">TRADD</name>
</gene>
<evidence type="ECO:0000256" key="4">
    <source>
        <dbReference type="ARBA" id="ARBA00022490"/>
    </source>
</evidence>
<evidence type="ECO:0000259" key="9">
    <source>
        <dbReference type="PROSITE" id="PS50017"/>
    </source>
</evidence>
<dbReference type="GO" id="GO:0000209">
    <property type="term" value="P:protein polyubiquitination"/>
    <property type="evidence" value="ECO:0007669"/>
    <property type="project" value="Ensembl"/>
</dbReference>
<dbReference type="GO" id="GO:0005068">
    <property type="term" value="F:transmembrane receptor protein tyrosine kinase adaptor activity"/>
    <property type="evidence" value="ECO:0007669"/>
    <property type="project" value="Ensembl"/>
</dbReference>
<dbReference type="AlphaFoldDB" id="A0A493TFH6"/>
<dbReference type="PANTHER" id="PTHR14913:SF0">
    <property type="entry name" value="TUMOR NECROSIS FACTOR RECEPTOR TYPE 1-ASSOCIATED DEATH DOMAIN PROTEIN"/>
    <property type="match status" value="1"/>
</dbReference>
<dbReference type="PROSITE" id="PS50017">
    <property type="entry name" value="DEATH_DOMAIN"/>
    <property type="match status" value="1"/>
</dbReference>
<dbReference type="InterPro" id="IPR011029">
    <property type="entry name" value="DEATH-like_dom_sf"/>
</dbReference>
<dbReference type="GO" id="GO:0005737">
    <property type="term" value="C:cytoplasm"/>
    <property type="evidence" value="ECO:0007669"/>
    <property type="project" value="Ensembl"/>
</dbReference>
<dbReference type="Pfam" id="PF09034">
    <property type="entry name" value="TRADD_N"/>
    <property type="match status" value="1"/>
</dbReference>
<dbReference type="GO" id="GO:0005886">
    <property type="term" value="C:plasma membrane"/>
    <property type="evidence" value="ECO:0007669"/>
    <property type="project" value="Ensembl"/>
</dbReference>
<evidence type="ECO:0000256" key="6">
    <source>
        <dbReference type="ARBA" id="ARBA00023212"/>
    </source>
</evidence>
<dbReference type="Proteomes" id="UP000016666">
    <property type="component" value="Chromosome 12"/>
</dbReference>
<evidence type="ECO:0000256" key="7">
    <source>
        <dbReference type="ARBA" id="ARBA00023242"/>
    </source>
</evidence>
<keyword evidence="5" id="KW-0053">Apoptosis</keyword>
<evidence type="ECO:0000256" key="2">
    <source>
        <dbReference type="ARBA" id="ARBA00004245"/>
    </source>
</evidence>
<dbReference type="GO" id="GO:0070513">
    <property type="term" value="F:death domain binding"/>
    <property type="evidence" value="ECO:0007669"/>
    <property type="project" value="Ensembl"/>
</dbReference>
<protein>
    <recommendedName>
        <fullName evidence="3">Tumor necrosis factor receptor type 1-associated DEATH domain protein</fullName>
    </recommendedName>
</protein>
<dbReference type="SUPFAM" id="SSF47986">
    <property type="entry name" value="DEATH domain"/>
    <property type="match status" value="1"/>
</dbReference>
<keyword evidence="7" id="KW-0539">Nucleus</keyword>
<dbReference type="GO" id="GO:0043123">
    <property type="term" value="P:positive regulation of canonical NF-kappaB signal transduction"/>
    <property type="evidence" value="ECO:0007669"/>
    <property type="project" value="Ensembl"/>
</dbReference>
<comment type="subcellular location">
    <subcellularLocation>
        <location evidence="2">Cytoplasm</location>
        <location evidence="2">Cytoskeleton</location>
    </subcellularLocation>
    <subcellularLocation>
        <location evidence="1">Nucleus</location>
    </subcellularLocation>
</comment>
<reference evidence="10" key="2">
    <citation type="submission" date="2025-08" db="UniProtKB">
        <authorList>
            <consortium name="Ensembl"/>
        </authorList>
    </citation>
    <scope>IDENTIFICATION</scope>
</reference>
<dbReference type="GO" id="GO:0036462">
    <property type="term" value="P:TRAIL-activated apoptotic signaling pathway"/>
    <property type="evidence" value="ECO:0007669"/>
    <property type="project" value="Ensembl"/>
</dbReference>
<dbReference type="InterPro" id="IPR000488">
    <property type="entry name" value="Death_dom"/>
</dbReference>
<evidence type="ECO:0000256" key="1">
    <source>
        <dbReference type="ARBA" id="ARBA00004123"/>
    </source>
</evidence>
<evidence type="ECO:0000313" key="11">
    <source>
        <dbReference type="Proteomes" id="UP000016666"/>
    </source>
</evidence>
<dbReference type="GO" id="GO:0030335">
    <property type="term" value="P:positive regulation of cell migration"/>
    <property type="evidence" value="ECO:0007669"/>
    <property type="project" value="Ensembl"/>
</dbReference>
<dbReference type="Ensembl" id="ENSAPLT00000039688.1">
    <property type="protein sequence ID" value="ENSAPLP00000024440.1"/>
    <property type="gene ID" value="ENSAPLG00000028061.1"/>
</dbReference>
<dbReference type="GeneTree" id="ENSGT00390000002016"/>
<proteinExistence type="predicted"/>
<dbReference type="GO" id="GO:0043124">
    <property type="term" value="P:negative regulation of canonical NF-kappaB signal transduction"/>
    <property type="evidence" value="ECO:0007669"/>
    <property type="project" value="Ensembl"/>
</dbReference>
<dbReference type="GO" id="GO:0033209">
    <property type="term" value="P:tumor necrosis factor-mediated signaling pathway"/>
    <property type="evidence" value="ECO:0007669"/>
    <property type="project" value="Ensembl"/>
</dbReference>